<dbReference type="CDD" id="cd00610">
    <property type="entry name" value="OAT_like"/>
    <property type="match status" value="1"/>
</dbReference>
<dbReference type="Pfam" id="PF00202">
    <property type="entry name" value="Aminotran_3"/>
    <property type="match status" value="1"/>
</dbReference>
<dbReference type="GO" id="GO:0042450">
    <property type="term" value="P:L-arginine biosynthetic process via ornithine"/>
    <property type="evidence" value="ECO:0007669"/>
    <property type="project" value="UniProtKB-UniRule"/>
</dbReference>
<dbReference type="EC" id="2.6.1.124" evidence="6"/>
<dbReference type="InterPro" id="IPR015421">
    <property type="entry name" value="PyrdxlP-dep_Trfase_major"/>
</dbReference>
<evidence type="ECO:0000256" key="3">
    <source>
        <dbReference type="ARBA" id="ARBA00022605"/>
    </source>
</evidence>
<dbReference type="PANTHER" id="PTHR11986:SF79">
    <property type="entry name" value="ACETYLORNITHINE AMINOTRANSFERASE, MITOCHONDRIAL"/>
    <property type="match status" value="1"/>
</dbReference>
<dbReference type="InterPro" id="IPR004636">
    <property type="entry name" value="AcOrn/SuccOrn_fam"/>
</dbReference>
<feature type="binding site" evidence="6">
    <location>
        <position position="271"/>
    </location>
    <ligand>
        <name>substrate</name>
    </ligand>
</feature>
<keyword evidence="5 6" id="KW-0663">Pyridoxal phosphate</keyword>
<dbReference type="InterPro" id="IPR015424">
    <property type="entry name" value="PyrdxlP-dep_Trfase"/>
</dbReference>
<evidence type="ECO:0000256" key="5">
    <source>
        <dbReference type="ARBA" id="ARBA00022898"/>
    </source>
</evidence>
<dbReference type="GO" id="GO:0005737">
    <property type="term" value="C:cytoplasm"/>
    <property type="evidence" value="ECO:0007669"/>
    <property type="project" value="UniProtKB-SubCell"/>
</dbReference>
<feature type="binding site" evidence="6">
    <location>
        <begin position="214"/>
        <end position="217"/>
    </location>
    <ligand>
        <name>pyridoxal 5'-phosphate</name>
        <dbReference type="ChEBI" id="CHEBI:597326"/>
    </ligand>
</feature>
<dbReference type="InterPro" id="IPR037537">
    <property type="entry name" value="LysJ"/>
</dbReference>
<dbReference type="InterPro" id="IPR050103">
    <property type="entry name" value="Class-III_PLP-dep_AT"/>
</dbReference>
<dbReference type="EC" id="2.6.1.118" evidence="6"/>
<evidence type="ECO:0000256" key="6">
    <source>
        <dbReference type="HAMAP-Rule" id="MF_02084"/>
    </source>
</evidence>
<feature type="binding site" evidence="6">
    <location>
        <begin position="102"/>
        <end position="103"/>
    </location>
    <ligand>
        <name>pyridoxal 5'-phosphate</name>
        <dbReference type="ChEBI" id="CHEBI:597326"/>
    </ligand>
</feature>
<feature type="binding site" evidence="6">
    <location>
        <position position="272"/>
    </location>
    <ligand>
        <name>pyridoxal 5'-phosphate</name>
        <dbReference type="ChEBI" id="CHEBI:597326"/>
    </ligand>
</feature>
<evidence type="ECO:0000313" key="7">
    <source>
        <dbReference type="EMBL" id="TDA37584.1"/>
    </source>
</evidence>
<keyword evidence="6" id="KW-0457">Lysine biosynthesis</keyword>
<proteinExistence type="inferred from homology"/>
<comment type="function">
    <text evidence="6">Involved in both the arginine and lysine biosynthetic pathways.</text>
</comment>
<keyword evidence="6" id="KW-0055">Arginine biosynthesis</keyword>
<keyword evidence="4 6" id="KW-0808">Transferase</keyword>
<organism evidence="7 8">
    <name type="scientific">Thermoproteota archaeon</name>
    <dbReference type="NCBI Taxonomy" id="2056631"/>
    <lineage>
        <taxon>Archaea</taxon>
        <taxon>Thermoproteota</taxon>
    </lineage>
</organism>
<name>A0A523B9L1_9CREN</name>
<accession>A0A523B9L1</accession>
<reference evidence="7 8" key="1">
    <citation type="journal article" date="2019" name="Nat. Microbiol.">
        <title>Expanding anaerobic alkane metabolism in the domain of Archaea.</title>
        <authorList>
            <person name="Wang Y."/>
            <person name="Wegener G."/>
            <person name="Hou J."/>
            <person name="Wang F."/>
            <person name="Xiao X."/>
        </authorList>
    </citation>
    <scope>NUCLEOTIDE SEQUENCE [LARGE SCALE GENOMIC DNA]</scope>
    <source>
        <strain evidence="7">WYZ-LMO10</strain>
    </source>
</reference>
<comment type="subcellular location">
    <subcellularLocation>
        <location evidence="6">Cytoplasm</location>
    </subcellularLocation>
</comment>
<comment type="cofactor">
    <cofactor evidence="6">
        <name>pyridoxal 5'-phosphate</name>
        <dbReference type="ChEBI" id="CHEBI:597326"/>
    </cofactor>
    <text evidence="6">Binds 1 pyridoxal phosphate per subunit.</text>
</comment>
<dbReference type="FunFam" id="3.40.640.10:FF:000004">
    <property type="entry name" value="Acetylornithine aminotransferase"/>
    <property type="match status" value="1"/>
</dbReference>
<protein>
    <recommendedName>
        <fullName evidence="6">Putative [LysW]-aminoadipate semialdehyde/glutamate semialdehyde transaminase</fullName>
        <ecNumber evidence="6">2.6.1.118</ecNumber>
        <ecNumber evidence="6">2.6.1.124</ecNumber>
    </recommendedName>
</protein>
<dbReference type="GO" id="GO:0042802">
    <property type="term" value="F:identical protein binding"/>
    <property type="evidence" value="ECO:0007669"/>
    <property type="project" value="TreeGrafter"/>
</dbReference>
<evidence type="ECO:0000313" key="8">
    <source>
        <dbReference type="Proteomes" id="UP000315399"/>
    </source>
</evidence>
<keyword evidence="1 6" id="KW-0963">Cytoplasm</keyword>
<dbReference type="AlphaFoldDB" id="A0A523B9L1"/>
<dbReference type="GO" id="GO:0030170">
    <property type="term" value="F:pyridoxal phosphate binding"/>
    <property type="evidence" value="ECO:0007669"/>
    <property type="project" value="InterPro"/>
</dbReference>
<dbReference type="SUPFAM" id="SSF53383">
    <property type="entry name" value="PLP-dependent transferases"/>
    <property type="match status" value="1"/>
</dbReference>
<feature type="modified residue" description="N6-(pyridoxal phosphate)lysine" evidence="6">
    <location>
        <position position="243"/>
    </location>
</feature>
<dbReference type="HAMAP" id="MF_02084">
    <property type="entry name" value="LysJ_aminotrans_3"/>
    <property type="match status" value="1"/>
</dbReference>
<keyword evidence="3 6" id="KW-0028">Amino-acid biosynthesis</keyword>
<dbReference type="NCBIfam" id="NF002325">
    <property type="entry name" value="PRK01278.1"/>
    <property type="match status" value="1"/>
</dbReference>
<comment type="similarity">
    <text evidence="6">Belongs to the class-III pyridoxal-phosphate-dependent aminotransferase family. LysJ subfamily.</text>
</comment>
<feature type="binding site" evidence="6">
    <location>
        <position position="129"/>
    </location>
    <ligand>
        <name>pyridoxal 5'-phosphate</name>
        <dbReference type="ChEBI" id="CHEBI:597326"/>
    </ligand>
</feature>
<dbReference type="UniPathway" id="UPA00033">
    <property type="reaction ID" value="UER00038"/>
</dbReference>
<dbReference type="Gene3D" id="3.40.640.10">
    <property type="entry name" value="Type I PLP-dependent aspartate aminotransferase-like (Major domain)"/>
    <property type="match status" value="1"/>
</dbReference>
<dbReference type="PIRSF" id="PIRSF000521">
    <property type="entry name" value="Transaminase_4ab_Lys_Orn"/>
    <property type="match status" value="1"/>
</dbReference>
<evidence type="ECO:0000256" key="2">
    <source>
        <dbReference type="ARBA" id="ARBA00022576"/>
    </source>
</evidence>
<dbReference type="GO" id="GO:0008483">
    <property type="term" value="F:transaminase activity"/>
    <property type="evidence" value="ECO:0007669"/>
    <property type="project" value="UniProtKB-UniRule"/>
</dbReference>
<evidence type="ECO:0000256" key="4">
    <source>
        <dbReference type="ARBA" id="ARBA00022679"/>
    </source>
</evidence>
<sequence>MSRLEDTFLADTFWKRPVTLVRGKGSKVWDSQGKVYIDCSCGYGVALLGHCHPKVVEAIKRQAERLITCHGSFYNDAREECLSRLQRIKPDGTDKVFLSNSGAEAVETAIKLVRKYTKKKGIIAMVNSFHGKTMGALSLTWNAKYREPFMPLLEGVKFAPYGKIEKLQALVDESVGGIFVEPVQGEGGINVPPPEYLKEVRELCDERGILMVLDEVQSGFGRTGKLWAHQHFGVKPDILCSSKALGGGVPIGATFARADIMDSLKRGEHSSTFGGNPLACAACAGAIDALLEEGLVDNARVMGDLLKKGFSQMESKLVREVRGLGLMLGIDMRFEVMNIILRSLERGVIVLEAGKTVLRLLPPLVISKDEVEEVLSVVGDSIKEEEKRLFGGG</sequence>
<dbReference type="PROSITE" id="PS00600">
    <property type="entry name" value="AA_TRANSFER_CLASS_3"/>
    <property type="match status" value="1"/>
</dbReference>
<comment type="pathway">
    <text evidence="6">Amino-acid biosynthesis; L-arginine biosynthesis.</text>
</comment>
<dbReference type="GO" id="GO:0019878">
    <property type="term" value="P:lysine biosynthetic process via aminoadipic acid"/>
    <property type="evidence" value="ECO:0007669"/>
    <property type="project" value="UniProtKB-UniRule"/>
</dbReference>
<comment type="caution">
    <text evidence="7">The sequence shown here is derived from an EMBL/GenBank/DDBJ whole genome shotgun (WGS) entry which is preliminary data.</text>
</comment>
<comment type="pathway">
    <text evidence="6">Amino-acid biosynthesis; L-lysine biosynthesis via AAA pathway; L-lysine from L-alpha-aminoadipate (Thermus route): step 4/5.</text>
</comment>
<dbReference type="InterPro" id="IPR015422">
    <property type="entry name" value="PyrdxlP-dep_Trfase_small"/>
</dbReference>
<dbReference type="EMBL" id="QNVH01000063">
    <property type="protein sequence ID" value="TDA37584.1"/>
    <property type="molecule type" value="Genomic_DNA"/>
</dbReference>
<dbReference type="NCBIfam" id="TIGR00707">
    <property type="entry name" value="argD"/>
    <property type="match status" value="1"/>
</dbReference>
<dbReference type="InterPro" id="IPR005814">
    <property type="entry name" value="Aminotrans_3"/>
</dbReference>
<comment type="catalytic activity">
    <reaction evidence="6">
        <text>[amino-group carrier protein]-C-terminal-gamma-(L-lysyl)-L-glutamate + 2-oxoglutarate = [amino-group carrier protein]-C-terminal-N-(1-carboxy-5-oxopentan-1-yl)-L-glutamine + L-glutamate</text>
        <dbReference type="Rhea" id="RHEA:41952"/>
        <dbReference type="Rhea" id="RHEA-COMP:9714"/>
        <dbReference type="Rhea" id="RHEA-COMP:9715"/>
        <dbReference type="ChEBI" id="CHEBI:16810"/>
        <dbReference type="ChEBI" id="CHEBI:29985"/>
        <dbReference type="ChEBI" id="CHEBI:78501"/>
        <dbReference type="ChEBI" id="CHEBI:78526"/>
        <dbReference type="EC" id="2.6.1.118"/>
    </reaction>
</comment>
<dbReference type="InterPro" id="IPR049704">
    <property type="entry name" value="Aminotrans_3_PPA_site"/>
</dbReference>
<dbReference type="Gene3D" id="3.90.1150.10">
    <property type="entry name" value="Aspartate Aminotransferase, domain 1"/>
    <property type="match status" value="1"/>
</dbReference>
<gene>
    <name evidence="6" type="primary">lysJ</name>
    <name evidence="7" type="ORF">DSO08_05415</name>
</gene>
<keyword evidence="2 6" id="KW-0032">Aminotransferase</keyword>
<dbReference type="UniPathway" id="UPA00068"/>
<comment type="caution">
    <text evidence="6">Lacks conserved residue(s) required for the propagation of feature annotation.</text>
</comment>
<evidence type="ECO:0000256" key="1">
    <source>
        <dbReference type="ARBA" id="ARBA00022490"/>
    </source>
</evidence>
<comment type="catalytic activity">
    <reaction evidence="6">
        <text>[amino-group carrier protein]-C-terminal-gamma-(L-ornithyl)-L-glutamate + 2-oxoglutarate = [amino-group carrier protein]-C-terminal-gamma-(L-glutamyl-5-semialdehyde)-L-glutamate + L-glutamate</text>
        <dbReference type="Rhea" id="RHEA:52672"/>
        <dbReference type="Rhea" id="RHEA-COMP:13327"/>
        <dbReference type="Rhea" id="RHEA-COMP:13328"/>
        <dbReference type="ChEBI" id="CHEBI:16810"/>
        <dbReference type="ChEBI" id="CHEBI:29985"/>
        <dbReference type="ChEBI" id="CHEBI:136761"/>
        <dbReference type="ChEBI" id="CHEBI:136763"/>
        <dbReference type="EC" id="2.6.1.124"/>
    </reaction>
</comment>
<comment type="subunit">
    <text evidence="6">Homodimer.</text>
</comment>
<dbReference type="Proteomes" id="UP000315399">
    <property type="component" value="Unassembled WGS sequence"/>
</dbReference>
<dbReference type="PANTHER" id="PTHR11986">
    <property type="entry name" value="AMINOTRANSFERASE CLASS III"/>
    <property type="match status" value="1"/>
</dbReference>